<evidence type="ECO:0008006" key="3">
    <source>
        <dbReference type="Google" id="ProtNLM"/>
    </source>
</evidence>
<keyword evidence="2" id="KW-1185">Reference proteome</keyword>
<reference evidence="1 2" key="1">
    <citation type="submission" date="2016-10" db="EMBL/GenBank/DDBJ databases">
        <authorList>
            <person name="Varghese N."/>
            <person name="Submissions S."/>
        </authorList>
    </citation>
    <scope>NUCLEOTIDE SEQUENCE [LARGE SCALE GENOMIC DNA]</scope>
    <source>
        <strain evidence="1 2">DSM 16392</strain>
    </source>
</reference>
<dbReference type="Proteomes" id="UP000199598">
    <property type="component" value="Unassembled WGS sequence"/>
</dbReference>
<gene>
    <name evidence="1" type="ORF">SAMN04488518_104274</name>
</gene>
<sequence length="165" mass="18722">MAQAGAKSTLDHKFIAIELNQRAWALLENESRSPEENDEMLHVAHASLWHWLQAGTKVHHQRGLWLVGRVHVLLGNREAAMRYARQTMDLTEVHQEDMADFDHAYASELLARATLLAGEEGEASVLFERAARLGQLIHGEQNRKIFFSDLEAIPYPKTELSELNS</sequence>
<evidence type="ECO:0000313" key="1">
    <source>
        <dbReference type="EMBL" id="SFK36201.1"/>
    </source>
</evidence>
<evidence type="ECO:0000313" key="2">
    <source>
        <dbReference type="Proteomes" id="UP000199598"/>
    </source>
</evidence>
<dbReference type="EMBL" id="FOSK01000004">
    <property type="protein sequence ID" value="SFK36201.1"/>
    <property type="molecule type" value="Genomic_DNA"/>
</dbReference>
<comment type="caution">
    <text evidence="1">The sequence shown here is derived from an EMBL/GenBank/DDBJ whole genome shotgun (WGS) entry which is preliminary data.</text>
</comment>
<dbReference type="RefSeq" id="WP_093518911.1">
    <property type="nucleotide sequence ID" value="NZ_FOSK01000004.1"/>
</dbReference>
<name>A0A1I3YYB8_9HYPH</name>
<accession>A0A1I3YYB8</accession>
<protein>
    <recommendedName>
        <fullName evidence="3">MalT-like TPR region domain-containing protein</fullName>
    </recommendedName>
</protein>
<organism evidence="1 2">
    <name type="scientific">Pseudovibrio ascidiaceicola</name>
    <dbReference type="NCBI Taxonomy" id="285279"/>
    <lineage>
        <taxon>Bacteria</taxon>
        <taxon>Pseudomonadati</taxon>
        <taxon>Pseudomonadota</taxon>
        <taxon>Alphaproteobacteria</taxon>
        <taxon>Hyphomicrobiales</taxon>
        <taxon>Stappiaceae</taxon>
        <taxon>Pseudovibrio</taxon>
    </lineage>
</organism>
<proteinExistence type="predicted"/>